<gene>
    <name evidence="9" type="ORF">SAMN02927900_01700</name>
</gene>
<evidence type="ECO:0000313" key="9">
    <source>
        <dbReference type="EMBL" id="SCW46537.1"/>
    </source>
</evidence>
<evidence type="ECO:0000256" key="4">
    <source>
        <dbReference type="ARBA" id="ARBA00022692"/>
    </source>
</evidence>
<reference evidence="9 10" key="1">
    <citation type="submission" date="2016-10" db="EMBL/GenBank/DDBJ databases">
        <authorList>
            <person name="de Groot N.N."/>
        </authorList>
    </citation>
    <scope>NUCLEOTIDE SEQUENCE [LARGE SCALE GENOMIC DNA]</scope>
    <source>
        <strain evidence="9 10">CGMCC 1.3401</strain>
    </source>
</reference>
<dbReference type="PANTHER" id="PTHR43005:SF1">
    <property type="entry name" value="SPERMIDINE_PUTRESCINE TRANSPORT SYSTEM PERMEASE PROTEIN"/>
    <property type="match status" value="1"/>
</dbReference>
<evidence type="ECO:0000256" key="6">
    <source>
        <dbReference type="ARBA" id="ARBA00023136"/>
    </source>
</evidence>
<keyword evidence="2 7" id="KW-0813">Transport</keyword>
<dbReference type="EMBL" id="FMTM01000002">
    <property type="protein sequence ID" value="SCW46537.1"/>
    <property type="molecule type" value="Genomic_DNA"/>
</dbReference>
<protein>
    <submittedName>
        <fullName evidence="9">Multiple sugar transport system permease protein</fullName>
    </submittedName>
</protein>
<dbReference type="InterPro" id="IPR000515">
    <property type="entry name" value="MetI-like"/>
</dbReference>
<evidence type="ECO:0000313" key="10">
    <source>
        <dbReference type="Proteomes" id="UP000199542"/>
    </source>
</evidence>
<evidence type="ECO:0000256" key="5">
    <source>
        <dbReference type="ARBA" id="ARBA00022989"/>
    </source>
</evidence>
<organism evidence="9 10">
    <name type="scientific">Rhizobium mongolense subsp. loessense</name>
    <dbReference type="NCBI Taxonomy" id="158890"/>
    <lineage>
        <taxon>Bacteria</taxon>
        <taxon>Pseudomonadati</taxon>
        <taxon>Pseudomonadota</taxon>
        <taxon>Alphaproteobacteria</taxon>
        <taxon>Hyphomicrobiales</taxon>
        <taxon>Rhizobiaceae</taxon>
        <taxon>Rhizobium/Agrobacterium group</taxon>
        <taxon>Rhizobium</taxon>
    </lineage>
</organism>
<accession>A0A1G4QPZ0</accession>
<dbReference type="SUPFAM" id="SSF161098">
    <property type="entry name" value="MetI-like"/>
    <property type="match status" value="1"/>
</dbReference>
<dbReference type="GO" id="GO:0005886">
    <property type="term" value="C:plasma membrane"/>
    <property type="evidence" value="ECO:0007669"/>
    <property type="project" value="UniProtKB-SubCell"/>
</dbReference>
<dbReference type="Pfam" id="PF00528">
    <property type="entry name" value="BPD_transp_1"/>
    <property type="match status" value="1"/>
</dbReference>
<feature type="transmembrane region" description="Helical" evidence="7">
    <location>
        <begin position="173"/>
        <end position="197"/>
    </location>
</feature>
<evidence type="ECO:0000256" key="3">
    <source>
        <dbReference type="ARBA" id="ARBA00022475"/>
    </source>
</evidence>
<comment type="similarity">
    <text evidence="7">Belongs to the binding-protein-dependent transport system permease family.</text>
</comment>
<feature type="transmembrane region" description="Helical" evidence="7">
    <location>
        <begin position="27"/>
        <end position="46"/>
    </location>
</feature>
<sequence length="310" mass="34141">MMDASIAARGSQRIGRKAAGRHSPSPLPWLMPLILVLGVFYLYPLLDVFRFAFTNVSLLGTDEEYTLQTIVTTLSKPELLQILWVTFVFTASSVVVQQFFGLFIALIVLHSEKRRLFGSTVVRTTALVAWVVPGIAGGIIWKMLFNEAPFGGLNSLLRLIGVPAVQWLSDPHMVMWSVMISNVWRGTAFSMVVMYAASKAIDPVLYEAAEVDGANPWQRLIYITLPQLRTAILVNMILITIQTLNTFDAIISLTGGGPGRATEVLSLYTFNVVFRNYDLAGGAVLSILMLTISLGLALVYARFLPRGEPT</sequence>
<evidence type="ECO:0000256" key="2">
    <source>
        <dbReference type="ARBA" id="ARBA00022448"/>
    </source>
</evidence>
<feature type="transmembrane region" description="Helical" evidence="7">
    <location>
        <begin position="121"/>
        <end position="141"/>
    </location>
</feature>
<dbReference type="GO" id="GO:0055085">
    <property type="term" value="P:transmembrane transport"/>
    <property type="evidence" value="ECO:0007669"/>
    <property type="project" value="InterPro"/>
</dbReference>
<dbReference type="InterPro" id="IPR035906">
    <property type="entry name" value="MetI-like_sf"/>
</dbReference>
<evidence type="ECO:0000259" key="8">
    <source>
        <dbReference type="PROSITE" id="PS50928"/>
    </source>
</evidence>
<dbReference type="RefSeq" id="WP_208603133.1">
    <property type="nucleotide sequence ID" value="NZ_FMTM01000002.1"/>
</dbReference>
<keyword evidence="9" id="KW-0762">Sugar transport</keyword>
<dbReference type="Proteomes" id="UP000199542">
    <property type="component" value="Unassembled WGS sequence"/>
</dbReference>
<proteinExistence type="inferred from homology"/>
<evidence type="ECO:0000256" key="7">
    <source>
        <dbReference type="RuleBase" id="RU363032"/>
    </source>
</evidence>
<dbReference type="CDD" id="cd06261">
    <property type="entry name" value="TM_PBP2"/>
    <property type="match status" value="1"/>
</dbReference>
<keyword evidence="6 7" id="KW-0472">Membrane</keyword>
<evidence type="ECO:0000256" key="1">
    <source>
        <dbReference type="ARBA" id="ARBA00004651"/>
    </source>
</evidence>
<dbReference type="PANTHER" id="PTHR43005">
    <property type="entry name" value="BLR7065 PROTEIN"/>
    <property type="match status" value="1"/>
</dbReference>
<keyword evidence="4 7" id="KW-0812">Transmembrane</keyword>
<feature type="transmembrane region" description="Helical" evidence="7">
    <location>
        <begin position="82"/>
        <end position="109"/>
    </location>
</feature>
<feature type="transmembrane region" description="Helical" evidence="7">
    <location>
        <begin position="279"/>
        <end position="301"/>
    </location>
</feature>
<name>A0A1G4QPZ0_9HYPH</name>
<keyword evidence="5 7" id="KW-1133">Transmembrane helix</keyword>
<dbReference type="PROSITE" id="PS50928">
    <property type="entry name" value="ABC_TM1"/>
    <property type="match status" value="1"/>
</dbReference>
<keyword evidence="3" id="KW-1003">Cell membrane</keyword>
<comment type="subcellular location">
    <subcellularLocation>
        <location evidence="1 7">Cell membrane</location>
        <topology evidence="1 7">Multi-pass membrane protein</topology>
    </subcellularLocation>
</comment>
<dbReference type="AlphaFoldDB" id="A0A1G4QPZ0"/>
<feature type="domain" description="ABC transmembrane type-1" evidence="8">
    <location>
        <begin position="83"/>
        <end position="300"/>
    </location>
</feature>
<dbReference type="Gene3D" id="1.10.3720.10">
    <property type="entry name" value="MetI-like"/>
    <property type="match status" value="1"/>
</dbReference>